<dbReference type="SUPFAM" id="SSF56219">
    <property type="entry name" value="DNase I-like"/>
    <property type="match status" value="1"/>
</dbReference>
<evidence type="ECO:0000313" key="1">
    <source>
        <dbReference type="Proteomes" id="UP000079169"/>
    </source>
</evidence>
<evidence type="ECO:0000313" key="2">
    <source>
        <dbReference type="RefSeq" id="XP_026683918.1"/>
    </source>
</evidence>
<dbReference type="Gene3D" id="3.60.10.10">
    <property type="entry name" value="Endonuclease/exonuclease/phosphatase"/>
    <property type="match status" value="1"/>
</dbReference>
<gene>
    <name evidence="2" type="primary">LOC113470001</name>
</gene>
<protein>
    <submittedName>
        <fullName evidence="2">Uncharacterized protein LOC113470001</fullName>
    </submittedName>
</protein>
<name>A0A3Q0JAD3_DIACI</name>
<dbReference type="AlphaFoldDB" id="A0A3Q0JAD3"/>
<proteinExistence type="predicted"/>
<organism evidence="1 2">
    <name type="scientific">Diaphorina citri</name>
    <name type="common">Asian citrus psyllid</name>
    <dbReference type="NCBI Taxonomy" id="121845"/>
    <lineage>
        <taxon>Eukaryota</taxon>
        <taxon>Metazoa</taxon>
        <taxon>Ecdysozoa</taxon>
        <taxon>Arthropoda</taxon>
        <taxon>Hexapoda</taxon>
        <taxon>Insecta</taxon>
        <taxon>Pterygota</taxon>
        <taxon>Neoptera</taxon>
        <taxon>Paraneoptera</taxon>
        <taxon>Hemiptera</taxon>
        <taxon>Sternorrhyncha</taxon>
        <taxon>Psylloidea</taxon>
        <taxon>Psyllidae</taxon>
        <taxon>Diaphorininae</taxon>
        <taxon>Diaphorina</taxon>
    </lineage>
</organism>
<dbReference type="Proteomes" id="UP000079169">
    <property type="component" value="Unplaced"/>
</dbReference>
<dbReference type="PaxDb" id="121845-A0A3Q0JAD3"/>
<sequence>MVFYRDDFEMENLCYNIDQADNIAVRLTHQVHKTNWLILAIYRSPKLVLNSFLEDVNFWLTNATKKTDNVIMIGDINICLKKKSTCVRYVNMLNNHTLVPLIQEYTREEVLAGNVTKSCIDHINVRMKREYNYSSSVITDKVADHYFVALRVSKIGAQIPSTKIGPVYKEISDNKLIQQKIEAIDWASLKDECMENPQQLYEEITNKFNNIYETSKKTIQVRDNKYHTPWVNQRVKNEIELKRRLLRTWQNNKNNLFNLERYKKQRNLVTNLIKKQKRIYTYKVFKEASGNMKQTWSLINNMMDRKKKDPIEDVLKKNFQTNDLLTLSNQFNKKFIDQIVNIKLNNQGPEMSVNMNDFVPQSSYSTMYLRKARMADINFYGYP</sequence>
<dbReference type="InterPro" id="IPR036691">
    <property type="entry name" value="Endo/exonu/phosph_ase_sf"/>
</dbReference>
<reference evidence="2" key="1">
    <citation type="submission" date="2025-08" db="UniProtKB">
        <authorList>
            <consortium name="RefSeq"/>
        </authorList>
    </citation>
    <scope>IDENTIFICATION</scope>
</reference>
<dbReference type="KEGG" id="dci:113470001"/>
<dbReference type="GeneID" id="113470001"/>
<accession>A0A3Q0JAD3</accession>
<dbReference type="PANTHER" id="PTHR33776:SF4">
    <property type="entry name" value="ENDONUCLEASE_EXONUCLEASE_PHOSPHATASE DOMAIN-CONTAINING PROTEIN"/>
    <property type="match status" value="1"/>
</dbReference>
<keyword evidence="1" id="KW-1185">Reference proteome</keyword>
<dbReference type="RefSeq" id="XP_026683918.1">
    <property type="nucleotide sequence ID" value="XM_026828117.1"/>
</dbReference>
<dbReference type="PANTHER" id="PTHR33776">
    <property type="entry name" value="ENDO/EXONUCLEASE/PHOSPHATASE DOMAIN-CONTAINING PROTEIN"/>
    <property type="match status" value="1"/>
</dbReference>